<dbReference type="SUPFAM" id="SSF53474">
    <property type="entry name" value="alpha/beta-Hydrolases"/>
    <property type="match status" value="2"/>
</dbReference>
<gene>
    <name evidence="1" type="ORF">POL25_18795</name>
</gene>
<dbReference type="Pfam" id="PF11288">
    <property type="entry name" value="DUF3089"/>
    <property type="match status" value="1"/>
</dbReference>
<dbReference type="InterPro" id="IPR021440">
    <property type="entry name" value="DUF3089"/>
</dbReference>
<dbReference type="RefSeq" id="WP_272087470.1">
    <property type="nucleotide sequence ID" value="NZ_JAQNDL010000002.1"/>
</dbReference>
<evidence type="ECO:0000313" key="1">
    <source>
        <dbReference type="EMBL" id="MDC0718959.1"/>
    </source>
</evidence>
<dbReference type="Proteomes" id="UP001221686">
    <property type="component" value="Unassembled WGS sequence"/>
</dbReference>
<name>A0ABT5E0W7_9BACT</name>
<accession>A0ABT5E0W7</accession>
<organism evidence="1 2">
    <name type="scientific">Nannocystis bainbridge</name>
    <dbReference type="NCBI Taxonomy" id="2995303"/>
    <lineage>
        <taxon>Bacteria</taxon>
        <taxon>Pseudomonadati</taxon>
        <taxon>Myxococcota</taxon>
        <taxon>Polyangia</taxon>
        <taxon>Nannocystales</taxon>
        <taxon>Nannocystaceae</taxon>
        <taxon>Nannocystis</taxon>
    </lineage>
</organism>
<protein>
    <submittedName>
        <fullName evidence="1">DUF3089 domain-containing protein</fullName>
    </submittedName>
</protein>
<reference evidence="1 2" key="1">
    <citation type="submission" date="2022-11" db="EMBL/GenBank/DDBJ databases">
        <title>Minimal conservation of predation-associated metabolite biosynthetic gene clusters underscores biosynthetic potential of Myxococcota including descriptions for ten novel species: Archangium lansinium sp. nov., Myxococcus landrumus sp. nov., Nannocystis bai.</title>
        <authorList>
            <person name="Ahearne A."/>
            <person name="Stevens C."/>
            <person name="Dowd S."/>
        </authorList>
    </citation>
    <scope>NUCLEOTIDE SEQUENCE [LARGE SCALE GENOMIC DNA]</scope>
    <source>
        <strain evidence="1 2">BB15-2</strain>
    </source>
</reference>
<keyword evidence="2" id="KW-1185">Reference proteome</keyword>
<dbReference type="EMBL" id="JAQNDL010000002">
    <property type="protein sequence ID" value="MDC0718959.1"/>
    <property type="molecule type" value="Genomic_DNA"/>
</dbReference>
<dbReference type="Gene3D" id="3.40.50.1820">
    <property type="entry name" value="alpha/beta hydrolase"/>
    <property type="match status" value="1"/>
</dbReference>
<sequence length="373" mass="39515">MKWLRRALVGLIALLLVTLAIGWVYLGDLVLAVAAPRVPFDRANVPPAPDYDQPAAWSARPETVDAADAEVEGVAIAADPEVDVFYLHPTSFLGNAWNAGLDDATVNVATDQGATRIQASLFSGCCRVFAPRYRQANMTAFTTASADGAAAIGLAGDDAIAAFRHYLEHDNHGRPFILAAHSQGSFVGLRLLREVIAPGPLRQQLVAAYLLGGPVTVEALGDLPVCESPAQTGCVVGFNARSLGYRPGIEFVENPPPPAGAPPRTRVCVNPLTWTTDAAQASGGLGAVFWDSSGARPTPRPGFASARCEAGTLYVELSGSVPRDFMSRLLDHALGAGNYHAIEYGLFWLDLRANARARAAAFVAQEAAVRRDM</sequence>
<comment type="caution">
    <text evidence="1">The sequence shown here is derived from an EMBL/GenBank/DDBJ whole genome shotgun (WGS) entry which is preliminary data.</text>
</comment>
<proteinExistence type="predicted"/>
<dbReference type="InterPro" id="IPR029058">
    <property type="entry name" value="AB_hydrolase_fold"/>
</dbReference>
<evidence type="ECO:0000313" key="2">
    <source>
        <dbReference type="Proteomes" id="UP001221686"/>
    </source>
</evidence>